<dbReference type="EnsemblBacteria" id="CAD77469">
    <property type="protein sequence ID" value="CAD77469"/>
    <property type="gene ID" value="RB12238"/>
</dbReference>
<dbReference type="SMART" id="SM00749">
    <property type="entry name" value="BON"/>
    <property type="match status" value="5"/>
</dbReference>
<protein>
    <submittedName>
        <fullName evidence="3">Probable osmotically inducible protein Y</fullName>
    </submittedName>
</protein>
<evidence type="ECO:0000313" key="3">
    <source>
        <dbReference type="EMBL" id="CAD77469.1"/>
    </source>
</evidence>
<proteinExistence type="predicted"/>
<evidence type="ECO:0000313" key="4">
    <source>
        <dbReference type="Proteomes" id="UP000001025"/>
    </source>
</evidence>
<evidence type="ECO:0000259" key="2">
    <source>
        <dbReference type="PROSITE" id="PS50914"/>
    </source>
</evidence>
<evidence type="ECO:0000256" key="1">
    <source>
        <dbReference type="SAM" id="SignalP"/>
    </source>
</evidence>
<feature type="domain" description="BON" evidence="2">
    <location>
        <begin position="199"/>
        <end position="267"/>
    </location>
</feature>
<dbReference type="PANTHER" id="PTHR34606:SF15">
    <property type="entry name" value="BON DOMAIN-CONTAINING PROTEIN"/>
    <property type="match status" value="1"/>
</dbReference>
<dbReference type="Proteomes" id="UP000001025">
    <property type="component" value="Chromosome"/>
</dbReference>
<dbReference type="PANTHER" id="PTHR34606">
    <property type="entry name" value="BON DOMAIN-CONTAINING PROTEIN"/>
    <property type="match status" value="1"/>
</dbReference>
<feature type="domain" description="BON" evidence="2">
    <location>
        <begin position="432"/>
        <end position="500"/>
    </location>
</feature>
<dbReference type="KEGG" id="rba:RB12238"/>
<name>Q7UIZ1_RHOBA</name>
<organism evidence="3 4">
    <name type="scientific">Rhodopirellula baltica (strain DSM 10527 / NCIMB 13988 / SH1)</name>
    <dbReference type="NCBI Taxonomy" id="243090"/>
    <lineage>
        <taxon>Bacteria</taxon>
        <taxon>Pseudomonadati</taxon>
        <taxon>Planctomycetota</taxon>
        <taxon>Planctomycetia</taxon>
        <taxon>Pirellulales</taxon>
        <taxon>Pirellulaceae</taxon>
        <taxon>Rhodopirellula</taxon>
    </lineage>
</organism>
<sequence length="586" mass="64447">MMFATFNSIKRLCSGCSMWVALAFPVPAKMTWKSSPKGFRTQSKSLISFAKIKIELSWWSSSLRCSGWFLVGTFRSNGAPFAARDELDFRLLAHRPSMILPKQSLAASLIAVFLICSPTIAESSSPTAAEIRSAIKADLKDAGRLSENKIEVAVESGIITLIGTVVSLQDRQIASSIAKRTRGVEAVQNRILVERSARSDSEIQSDVQKVLLINQSVEHPPITTEVSGGTVGLLGKVDSLSQKRIAEFAAAGVRGVSEVDNQITVRMSSDRSDEELRAEISALIVQSVYFDNANIDVQVEDHVAKLSGAVGSVTAKERLEQVAEIWGVAAVDVSGVEVDPDKLDDSLRKQRYADVSDKSITDAVRRSFEADPYLFSRATGIEIVVDQAKVELSGTVDRSFIRTRAGQLVHGVVGVRRIANQLEVEYPEEKPSDETIIEETQQALARSGHLDRREIRVHCDRAHVSLYGLVDSELEKRVAHSIADGVAGVVHVNNSLAVEAEPSGKSDQQIEKDLNRKLKYALLDRSDQIDVVVEDGVAILRGHVDTWLQWQTAMDLTVEAGAHHPHNMIRVRYHPPHSGMRYFIPQ</sequence>
<feature type="domain" description="BON" evidence="2">
    <location>
        <begin position="272"/>
        <end position="340"/>
    </location>
</feature>
<keyword evidence="4" id="KW-1185">Reference proteome</keyword>
<dbReference type="EMBL" id="BX294154">
    <property type="protein sequence ID" value="CAD77469.1"/>
    <property type="molecule type" value="Genomic_DNA"/>
</dbReference>
<dbReference type="InterPro" id="IPR007055">
    <property type="entry name" value="BON_dom"/>
</dbReference>
<dbReference type="STRING" id="243090.RB12238"/>
<gene>
    <name evidence="3" type="primary">osmY</name>
    <name evidence="3" type="ordered locus">RB12238</name>
</gene>
<dbReference type="InterPro" id="IPR051686">
    <property type="entry name" value="Lipoprotein_DolP"/>
</dbReference>
<dbReference type="Pfam" id="PF04972">
    <property type="entry name" value="BON"/>
    <property type="match status" value="6"/>
</dbReference>
<reference evidence="3 4" key="1">
    <citation type="journal article" date="2003" name="Proc. Natl. Acad. Sci. U.S.A.">
        <title>Complete genome sequence of the marine planctomycete Pirellula sp. strain 1.</title>
        <authorList>
            <person name="Gloeckner F.O."/>
            <person name="Kube M."/>
            <person name="Bauer M."/>
            <person name="Teeling H."/>
            <person name="Lombardot T."/>
            <person name="Ludwig W."/>
            <person name="Gade D."/>
            <person name="Beck A."/>
            <person name="Borzym K."/>
            <person name="Heitmann K."/>
            <person name="Rabus R."/>
            <person name="Schlesner H."/>
            <person name="Amann R."/>
            <person name="Reinhardt R."/>
        </authorList>
    </citation>
    <scope>NUCLEOTIDE SEQUENCE [LARGE SCALE GENOMIC DNA]</scope>
    <source>
        <strain evidence="4">DSM 10527 / NCIMB 13988 / SH1</strain>
    </source>
</reference>
<dbReference type="PATRIC" id="fig|243090.15.peg.5909"/>
<accession>Q7UIZ1</accession>
<dbReference type="InterPro" id="IPR014004">
    <property type="entry name" value="Transpt-assoc_nodulatn_dom_bac"/>
</dbReference>
<dbReference type="OrthoDB" id="231542at2"/>
<dbReference type="AlphaFoldDB" id="Q7UIZ1"/>
<feature type="domain" description="BON" evidence="2">
    <location>
        <begin position="356"/>
        <end position="426"/>
    </location>
</feature>
<dbReference type="HOGENOM" id="CLU_465293_0_0_0"/>
<feature type="chain" id="PRO_5004294146" evidence="1">
    <location>
        <begin position="29"/>
        <end position="586"/>
    </location>
</feature>
<dbReference type="eggNOG" id="COG2823">
    <property type="taxonomic scope" value="Bacteria"/>
</dbReference>
<feature type="signal peptide" evidence="1">
    <location>
        <begin position="1"/>
        <end position="28"/>
    </location>
</feature>
<feature type="domain" description="BON" evidence="2">
    <location>
        <begin position="127"/>
        <end position="195"/>
    </location>
</feature>
<keyword evidence="1" id="KW-0732">Signal</keyword>
<dbReference type="InParanoid" id="Q7UIZ1"/>
<dbReference type="Gene3D" id="3.30.1340.30">
    <property type="match status" value="5"/>
</dbReference>
<dbReference type="PROSITE" id="PS50914">
    <property type="entry name" value="BON"/>
    <property type="match status" value="5"/>
</dbReference>